<keyword evidence="4" id="KW-0325">Glycoprotein</keyword>
<accession>A0A8C9V7C5</accession>
<keyword evidence="5" id="KW-0393">Immunoglobulin domain</keyword>
<feature type="transmembrane region" description="Helical" evidence="7">
    <location>
        <begin position="406"/>
        <end position="428"/>
    </location>
</feature>
<feature type="region of interest" description="Disordered" evidence="6">
    <location>
        <begin position="485"/>
        <end position="512"/>
    </location>
</feature>
<gene>
    <name evidence="9" type="primary">VSIG10</name>
</gene>
<dbReference type="GO" id="GO:0005886">
    <property type="term" value="C:plasma membrane"/>
    <property type="evidence" value="ECO:0007669"/>
    <property type="project" value="TreeGrafter"/>
</dbReference>
<dbReference type="Gene3D" id="2.60.40.10">
    <property type="entry name" value="Immunoglobulins"/>
    <property type="match status" value="2"/>
</dbReference>
<dbReference type="InterPro" id="IPR003598">
    <property type="entry name" value="Ig_sub2"/>
</dbReference>
<evidence type="ECO:0000313" key="10">
    <source>
        <dbReference type="Proteomes" id="UP000694397"/>
    </source>
</evidence>
<comment type="subcellular location">
    <subcellularLocation>
        <location evidence="1">Membrane</location>
        <topology evidence="1">Single-pass type I membrane protein</topology>
    </subcellularLocation>
</comment>
<reference evidence="9 10" key="1">
    <citation type="submission" date="2019-04" db="EMBL/GenBank/DDBJ databases">
        <authorList>
            <consortium name="Wellcome Sanger Institute Data Sharing"/>
        </authorList>
    </citation>
    <scope>NUCLEOTIDE SEQUENCE [LARGE SCALE GENOMIC DNA]</scope>
</reference>
<evidence type="ECO:0000256" key="2">
    <source>
        <dbReference type="ARBA" id="ARBA00023136"/>
    </source>
</evidence>
<dbReference type="SMART" id="SM00408">
    <property type="entry name" value="IGc2"/>
    <property type="match status" value="1"/>
</dbReference>
<evidence type="ECO:0000256" key="1">
    <source>
        <dbReference type="ARBA" id="ARBA00004479"/>
    </source>
</evidence>
<dbReference type="InterPro" id="IPR036179">
    <property type="entry name" value="Ig-like_dom_sf"/>
</dbReference>
<dbReference type="PROSITE" id="PS50835">
    <property type="entry name" value="IG_LIKE"/>
    <property type="match status" value="3"/>
</dbReference>
<feature type="domain" description="Ig-like" evidence="8">
    <location>
        <begin position="52"/>
        <end position="112"/>
    </location>
</feature>
<dbReference type="InterPro" id="IPR007110">
    <property type="entry name" value="Ig-like_dom"/>
</dbReference>
<dbReference type="PANTHER" id="PTHR11640:SF31">
    <property type="entry name" value="IRREGULAR CHIASM C-ROUGHEST PROTEIN-RELATED"/>
    <property type="match status" value="1"/>
</dbReference>
<keyword evidence="7" id="KW-0812">Transmembrane</keyword>
<feature type="domain" description="Ig-like" evidence="8">
    <location>
        <begin position="209"/>
        <end position="299"/>
    </location>
</feature>
<feature type="domain" description="Ig-like" evidence="8">
    <location>
        <begin position="305"/>
        <end position="393"/>
    </location>
</feature>
<evidence type="ECO:0000256" key="3">
    <source>
        <dbReference type="ARBA" id="ARBA00023157"/>
    </source>
</evidence>
<dbReference type="GeneTree" id="ENSGT00940000159876"/>
<keyword evidence="2 7" id="KW-0472">Membrane</keyword>
<protein>
    <submittedName>
        <fullName evidence="9">V-set and immunoglobulin domain containing 10</fullName>
    </submittedName>
</protein>
<keyword evidence="3" id="KW-1015">Disulfide bond</keyword>
<dbReference type="Proteomes" id="UP000694397">
    <property type="component" value="Chromosome 12"/>
</dbReference>
<evidence type="ECO:0000256" key="6">
    <source>
        <dbReference type="SAM" id="MobiDB-lite"/>
    </source>
</evidence>
<reference evidence="9" key="3">
    <citation type="submission" date="2025-09" db="UniProtKB">
        <authorList>
            <consortium name="Ensembl"/>
        </authorList>
    </citation>
    <scope>IDENTIFICATION</scope>
</reference>
<keyword evidence="10" id="KW-1185">Reference proteome</keyword>
<evidence type="ECO:0000256" key="5">
    <source>
        <dbReference type="ARBA" id="ARBA00023319"/>
    </source>
</evidence>
<evidence type="ECO:0000256" key="7">
    <source>
        <dbReference type="SAM" id="Phobius"/>
    </source>
</evidence>
<dbReference type="GO" id="GO:0005911">
    <property type="term" value="C:cell-cell junction"/>
    <property type="evidence" value="ECO:0007669"/>
    <property type="project" value="TreeGrafter"/>
</dbReference>
<dbReference type="Ensembl" id="ENSSFOT00015029559.2">
    <property type="protein sequence ID" value="ENSSFOP00015029224.1"/>
    <property type="gene ID" value="ENSSFOG00015018755.2"/>
</dbReference>
<sequence length="512" mass="56224">MMVQFAIFSTLQYLNSSPYAVAPVRTGVLRAQHAETLLGTLGEPGNWSTAWIDWSVDNRVVANRNRSTPAASAGNARLSVSDSGSLSISQVREQDEGLYLCTCSPADPASQSAPIILYYIFAGDPVNVTTAIKPTDVVSKGILSVRKDSDVSFTCSNEDTLASGTESSLEFKLNSIQPAYQGRYSCKVQNVISNHIAVKSTQLFVYSAPNHDPECYSATGNDSFHILLHCTWSGGNSTPILHWTEEQGHQWIREPVLNSSAMSDILEVSLNRSKLYDGQTFKCTGHHQELVQDRSCSLTLKQPFPEGTPMVTAVVGNNVTLKCMESTSLPPATTTWKRTVRQEDIFPSSKYVISQEGPTFRLMIINVSREDEGIYFCRSENPLQVVELEIYLTVRCKWTSAANTGAIFGLFIAVLILAVAVVVGTGAYQNRDKICLGKIINYLQNDELTLVESDEDELFNDSVTRITTTANGHATSLVQIHSFPSSDHEDLADPQTEAEETPPSPDQKVDNF</sequence>
<name>A0A8C9V7C5_SCLFO</name>
<dbReference type="PANTHER" id="PTHR11640">
    <property type="entry name" value="NEPHRIN"/>
    <property type="match status" value="1"/>
</dbReference>
<reference evidence="9" key="2">
    <citation type="submission" date="2025-08" db="UniProtKB">
        <authorList>
            <consortium name="Ensembl"/>
        </authorList>
    </citation>
    <scope>IDENTIFICATION</scope>
</reference>
<dbReference type="InterPro" id="IPR051275">
    <property type="entry name" value="Cell_adhesion_signaling"/>
</dbReference>
<dbReference type="InterPro" id="IPR013783">
    <property type="entry name" value="Ig-like_fold"/>
</dbReference>
<proteinExistence type="predicted"/>
<dbReference type="OrthoDB" id="9043395at2759"/>
<keyword evidence="7" id="KW-1133">Transmembrane helix</keyword>
<evidence type="ECO:0000259" key="8">
    <source>
        <dbReference type="PROSITE" id="PS50835"/>
    </source>
</evidence>
<organism evidence="9 10">
    <name type="scientific">Scleropages formosus</name>
    <name type="common">Asian bonytongue</name>
    <name type="synonym">Osteoglossum formosum</name>
    <dbReference type="NCBI Taxonomy" id="113540"/>
    <lineage>
        <taxon>Eukaryota</taxon>
        <taxon>Metazoa</taxon>
        <taxon>Chordata</taxon>
        <taxon>Craniata</taxon>
        <taxon>Vertebrata</taxon>
        <taxon>Euteleostomi</taxon>
        <taxon>Actinopterygii</taxon>
        <taxon>Neopterygii</taxon>
        <taxon>Teleostei</taxon>
        <taxon>Osteoglossocephala</taxon>
        <taxon>Osteoglossomorpha</taxon>
        <taxon>Osteoglossiformes</taxon>
        <taxon>Osteoglossidae</taxon>
        <taxon>Scleropages</taxon>
    </lineage>
</organism>
<dbReference type="SMART" id="SM00409">
    <property type="entry name" value="IG"/>
    <property type="match status" value="3"/>
</dbReference>
<dbReference type="GO" id="GO:0050839">
    <property type="term" value="F:cell adhesion molecule binding"/>
    <property type="evidence" value="ECO:0007669"/>
    <property type="project" value="TreeGrafter"/>
</dbReference>
<evidence type="ECO:0000256" key="4">
    <source>
        <dbReference type="ARBA" id="ARBA00023180"/>
    </source>
</evidence>
<dbReference type="AlphaFoldDB" id="A0A8C9V7C5"/>
<dbReference type="SUPFAM" id="SSF48726">
    <property type="entry name" value="Immunoglobulin"/>
    <property type="match status" value="3"/>
</dbReference>
<dbReference type="GO" id="GO:0098609">
    <property type="term" value="P:cell-cell adhesion"/>
    <property type="evidence" value="ECO:0007669"/>
    <property type="project" value="TreeGrafter"/>
</dbReference>
<dbReference type="Pfam" id="PF07679">
    <property type="entry name" value="I-set"/>
    <property type="match status" value="1"/>
</dbReference>
<dbReference type="InterPro" id="IPR003599">
    <property type="entry name" value="Ig_sub"/>
</dbReference>
<evidence type="ECO:0000313" key="9">
    <source>
        <dbReference type="Ensembl" id="ENSSFOP00015029224.1"/>
    </source>
</evidence>
<dbReference type="InterPro" id="IPR013098">
    <property type="entry name" value="Ig_I-set"/>
</dbReference>